<dbReference type="PANTHER" id="PTHR10612">
    <property type="entry name" value="APOLIPOPROTEIN D"/>
    <property type="match status" value="1"/>
</dbReference>
<dbReference type="Pfam" id="PF08212">
    <property type="entry name" value="Lipocalin_2"/>
    <property type="match status" value="1"/>
</dbReference>
<evidence type="ECO:0000256" key="2">
    <source>
        <dbReference type="PIRNR" id="PIRNR036893"/>
    </source>
</evidence>
<accession>A0A0L0DAJ8</accession>
<dbReference type="InterPro" id="IPR047202">
    <property type="entry name" value="Lipocalin_Blc-like_dom"/>
</dbReference>
<dbReference type="STRING" id="461836.A0A0L0DAJ8"/>
<feature type="domain" description="Lipocalin/cytosolic fatty-acid binding" evidence="3">
    <location>
        <begin position="36"/>
        <end position="187"/>
    </location>
</feature>
<keyword evidence="5" id="KW-1185">Reference proteome</keyword>
<reference evidence="4 5" key="1">
    <citation type="submission" date="2010-05" db="EMBL/GenBank/DDBJ databases">
        <title>The Genome Sequence of Thecamonas trahens ATCC 50062.</title>
        <authorList>
            <consortium name="The Broad Institute Genome Sequencing Platform"/>
            <person name="Russ C."/>
            <person name="Cuomo C."/>
            <person name="Shea T."/>
            <person name="Young S.K."/>
            <person name="Zeng Q."/>
            <person name="Koehrsen M."/>
            <person name="Haas B."/>
            <person name="Borodovsky M."/>
            <person name="Guigo R."/>
            <person name="Alvarado L."/>
            <person name="Berlin A."/>
            <person name="Bochicchio J."/>
            <person name="Borenstein D."/>
            <person name="Chapman S."/>
            <person name="Chen Z."/>
            <person name="Freedman E."/>
            <person name="Gellesch M."/>
            <person name="Goldberg J."/>
            <person name="Griggs A."/>
            <person name="Gujja S."/>
            <person name="Heilman E."/>
            <person name="Heiman D."/>
            <person name="Hepburn T."/>
            <person name="Howarth C."/>
            <person name="Jen D."/>
            <person name="Larson L."/>
            <person name="Mehta T."/>
            <person name="Park D."/>
            <person name="Pearson M."/>
            <person name="Roberts A."/>
            <person name="Saif S."/>
            <person name="Shenoy N."/>
            <person name="Sisk P."/>
            <person name="Stolte C."/>
            <person name="Sykes S."/>
            <person name="Thomson T."/>
            <person name="Walk T."/>
            <person name="White J."/>
            <person name="Yandava C."/>
            <person name="Burger G."/>
            <person name="Gray M.W."/>
            <person name="Holland P.W.H."/>
            <person name="King N."/>
            <person name="Lang F.B.F."/>
            <person name="Roger A.J."/>
            <person name="Ruiz-Trillo I."/>
            <person name="Lander E."/>
            <person name="Nusbaum C."/>
        </authorList>
    </citation>
    <scope>NUCLEOTIDE SEQUENCE [LARGE SCALE GENOMIC DNA]</scope>
    <source>
        <strain evidence="4 5">ATCC 50062</strain>
    </source>
</reference>
<keyword evidence="2" id="KW-0732">Signal</keyword>
<dbReference type="GO" id="GO:0000302">
    <property type="term" value="P:response to reactive oxygen species"/>
    <property type="evidence" value="ECO:0007669"/>
    <property type="project" value="TreeGrafter"/>
</dbReference>
<comment type="similarity">
    <text evidence="1 2">Belongs to the calycin superfamily. Lipocalin family.</text>
</comment>
<organism evidence="4 5">
    <name type="scientific">Thecamonas trahens ATCC 50062</name>
    <dbReference type="NCBI Taxonomy" id="461836"/>
    <lineage>
        <taxon>Eukaryota</taxon>
        <taxon>Apusozoa</taxon>
        <taxon>Apusomonadida</taxon>
        <taxon>Apusomonadidae</taxon>
        <taxon>Thecamonas</taxon>
    </lineage>
</organism>
<protein>
    <submittedName>
        <fullName evidence="4">Lipocalin family protein</fullName>
    </submittedName>
</protein>
<dbReference type="SUPFAM" id="SSF50814">
    <property type="entry name" value="Lipocalins"/>
    <property type="match status" value="1"/>
</dbReference>
<name>A0A0L0DAJ8_THETB</name>
<dbReference type="eggNOG" id="KOG4824">
    <property type="taxonomic scope" value="Eukaryota"/>
</dbReference>
<evidence type="ECO:0000256" key="1">
    <source>
        <dbReference type="ARBA" id="ARBA00006889"/>
    </source>
</evidence>
<evidence type="ECO:0000313" key="4">
    <source>
        <dbReference type="EMBL" id="KNC49096.1"/>
    </source>
</evidence>
<feature type="signal peptide" evidence="2">
    <location>
        <begin position="1"/>
        <end position="24"/>
    </location>
</feature>
<dbReference type="GO" id="GO:0005737">
    <property type="term" value="C:cytoplasm"/>
    <property type="evidence" value="ECO:0007669"/>
    <property type="project" value="TreeGrafter"/>
</dbReference>
<dbReference type="InterPro" id="IPR022271">
    <property type="entry name" value="Lipocalin_ApoD"/>
</dbReference>
<gene>
    <name evidence="4" type="ORF">AMSG_05063</name>
</gene>
<feature type="chain" id="PRO_5013435047" evidence="2">
    <location>
        <begin position="25"/>
        <end position="194"/>
    </location>
</feature>
<dbReference type="OrthoDB" id="565904at2759"/>
<dbReference type="EMBL" id="GL349453">
    <property type="protein sequence ID" value="KNC49096.1"/>
    <property type="molecule type" value="Genomic_DNA"/>
</dbReference>
<dbReference type="Gene3D" id="2.40.128.20">
    <property type="match status" value="1"/>
</dbReference>
<evidence type="ECO:0000313" key="5">
    <source>
        <dbReference type="Proteomes" id="UP000054408"/>
    </source>
</evidence>
<dbReference type="OMA" id="DYCSAMN"/>
<dbReference type="CDD" id="cd19438">
    <property type="entry name" value="lipocalin_Blc-like"/>
    <property type="match status" value="1"/>
</dbReference>
<dbReference type="PANTHER" id="PTHR10612:SF34">
    <property type="entry name" value="APOLIPOPROTEIN D"/>
    <property type="match status" value="1"/>
</dbReference>
<evidence type="ECO:0000259" key="3">
    <source>
        <dbReference type="Pfam" id="PF08212"/>
    </source>
</evidence>
<dbReference type="AlphaFoldDB" id="A0A0L0DAJ8"/>
<dbReference type="PIRSF" id="PIRSF036893">
    <property type="entry name" value="Lipocalin_ApoD"/>
    <property type="match status" value="1"/>
</dbReference>
<dbReference type="InterPro" id="IPR000566">
    <property type="entry name" value="Lipocln_cytosolic_FA-bd_dom"/>
</dbReference>
<dbReference type="GeneID" id="25564555"/>
<dbReference type="InterPro" id="IPR012674">
    <property type="entry name" value="Calycin"/>
</dbReference>
<proteinExistence type="inferred from homology"/>
<sequence length="194" mass="21024">MSPIIYLAVTVVVLVVTCPVNSNGFSCPKVPTNDTVDLEAYMGTWYQIATNAAFQKKFEKGLVCETAEYTLEPSGTVKVNNSGRIDSVSGPLKSAIGKAVQVSGGKLKVSFFLDIFGPYWITQLYGDAASGYSVAVIWSCEEKFGIGERDLWILSRTPQLPADLQPAHLYDVARGMGIDVESLDMVPTLQAGCW</sequence>
<dbReference type="RefSeq" id="XP_013758125.1">
    <property type="nucleotide sequence ID" value="XM_013902671.1"/>
</dbReference>
<dbReference type="GO" id="GO:0006629">
    <property type="term" value="P:lipid metabolic process"/>
    <property type="evidence" value="ECO:0007669"/>
    <property type="project" value="TreeGrafter"/>
</dbReference>
<dbReference type="Proteomes" id="UP000054408">
    <property type="component" value="Unassembled WGS sequence"/>
</dbReference>